<sequence>MRRPRRPGPSASTRRSRSSARARSGEVRAIPDEKFESREQRDAAVTRAQTLTDGYREGMAEARGRAFIGTSAWQKDAWNGTFYPSGLAKTKELAYFAARLSTVEVNSTYHGLQSPSTFLKWHDAVPEHFVFAVKAHGAITHERRLRGAEHEVAAFLASGPLLLREKLGPFLWQLPPTLAFDPELIDGFLAALPRSVDEARSFIARHGGQVDDELAKVPDRPLRHSMEVRHGSFVNERYLELLRRHGVAAVITNSTERPVIDAVTADFVYVRFEDTRRRFPEGQTPEDLEHHAARVRAWLAGAGPDGAGRDVFFYFDDPDYKTTPTDRPPFDAIALQRLVGAAPLVAGATLQTSLW</sequence>
<dbReference type="AlphaFoldDB" id="A0A387BLB7"/>
<gene>
    <name evidence="2" type="ORF">D7I44_14835</name>
</gene>
<evidence type="ECO:0000256" key="1">
    <source>
        <dbReference type="SAM" id="MobiDB-lite"/>
    </source>
</evidence>
<dbReference type="KEGG" id="gry:D7I44_14835"/>
<dbReference type="PANTHER" id="PTHR30348">
    <property type="entry name" value="UNCHARACTERIZED PROTEIN YECE"/>
    <property type="match status" value="1"/>
</dbReference>
<protein>
    <submittedName>
        <fullName evidence="2">DUF72 domain-containing protein</fullName>
    </submittedName>
</protein>
<dbReference type="Gene3D" id="3.20.20.410">
    <property type="entry name" value="Protein of unknown function UPF0759"/>
    <property type="match status" value="1"/>
</dbReference>
<organism evidence="2 3">
    <name type="scientific">Gryllotalpicola protaetiae</name>
    <dbReference type="NCBI Taxonomy" id="2419771"/>
    <lineage>
        <taxon>Bacteria</taxon>
        <taxon>Bacillati</taxon>
        <taxon>Actinomycetota</taxon>
        <taxon>Actinomycetes</taxon>
        <taxon>Micrococcales</taxon>
        <taxon>Microbacteriaceae</taxon>
        <taxon>Gryllotalpicola</taxon>
    </lineage>
</organism>
<keyword evidence="3" id="KW-1185">Reference proteome</keyword>
<dbReference type="OrthoDB" id="9780310at2"/>
<dbReference type="PANTHER" id="PTHR30348:SF4">
    <property type="entry name" value="DUF72 DOMAIN-CONTAINING PROTEIN"/>
    <property type="match status" value="1"/>
</dbReference>
<dbReference type="EMBL" id="CP032624">
    <property type="protein sequence ID" value="AYG04673.1"/>
    <property type="molecule type" value="Genomic_DNA"/>
</dbReference>
<accession>A0A387BLB7</accession>
<dbReference type="Pfam" id="PF01904">
    <property type="entry name" value="DUF72"/>
    <property type="match status" value="1"/>
</dbReference>
<evidence type="ECO:0000313" key="2">
    <source>
        <dbReference type="EMBL" id="AYG04673.1"/>
    </source>
</evidence>
<dbReference type="InterPro" id="IPR036520">
    <property type="entry name" value="UPF0759_sf"/>
</dbReference>
<proteinExistence type="predicted"/>
<feature type="compositionally biased region" description="Basic and acidic residues" evidence="1">
    <location>
        <begin position="23"/>
        <end position="44"/>
    </location>
</feature>
<feature type="region of interest" description="Disordered" evidence="1">
    <location>
        <begin position="1"/>
        <end position="44"/>
    </location>
</feature>
<evidence type="ECO:0000313" key="3">
    <source>
        <dbReference type="Proteomes" id="UP000275069"/>
    </source>
</evidence>
<reference evidence="2 3" key="1">
    <citation type="submission" date="2018-09" db="EMBL/GenBank/DDBJ databases">
        <title>Genome sequencing of strain 2DFW10M-5.</title>
        <authorList>
            <person name="Heo J."/>
            <person name="Kim S.-J."/>
            <person name="Kwon S.-W."/>
        </authorList>
    </citation>
    <scope>NUCLEOTIDE SEQUENCE [LARGE SCALE GENOMIC DNA]</scope>
    <source>
        <strain evidence="2 3">2DFW10M-5</strain>
    </source>
</reference>
<dbReference type="SUPFAM" id="SSF117396">
    <property type="entry name" value="TM1631-like"/>
    <property type="match status" value="1"/>
</dbReference>
<dbReference type="Proteomes" id="UP000275069">
    <property type="component" value="Chromosome"/>
</dbReference>
<dbReference type="InterPro" id="IPR002763">
    <property type="entry name" value="DUF72"/>
</dbReference>
<name>A0A387BLB7_9MICO</name>